<dbReference type="RefSeq" id="XP_021870481.1">
    <property type="nucleotide sequence ID" value="XM_022016128.1"/>
</dbReference>
<dbReference type="OrthoDB" id="29061at2759"/>
<dbReference type="GO" id="GO:0006511">
    <property type="term" value="P:ubiquitin-dependent protein catabolic process"/>
    <property type="evidence" value="ECO:0007669"/>
    <property type="project" value="TreeGrafter"/>
</dbReference>
<keyword evidence="5" id="KW-1185">Reference proteome</keyword>
<dbReference type="PANTHER" id="PTHR10758">
    <property type="entry name" value="26S PROTEASOME NON-ATPASE REGULATORY SUBUNIT 3/COP9 SIGNALOSOME COMPLEX SUBUNIT 3"/>
    <property type="match status" value="1"/>
</dbReference>
<protein>
    <recommendedName>
        <fullName evidence="3">COP9 signalosome complex subunit 3 N-terminal helical repeats domain-containing protein</fullName>
    </recommendedName>
</protein>
<organism evidence="4 5">
    <name type="scientific">Kockovaella imperatae</name>
    <dbReference type="NCBI Taxonomy" id="4999"/>
    <lineage>
        <taxon>Eukaryota</taxon>
        <taxon>Fungi</taxon>
        <taxon>Dikarya</taxon>
        <taxon>Basidiomycota</taxon>
        <taxon>Agaricomycotina</taxon>
        <taxon>Tremellomycetes</taxon>
        <taxon>Tremellales</taxon>
        <taxon>Cuniculitremaceae</taxon>
        <taxon>Kockovaella</taxon>
    </lineage>
</organism>
<accession>A0A1Y1UE96</accession>
<dbReference type="EMBL" id="NBSH01000008">
    <property type="protein sequence ID" value="ORX36380.1"/>
    <property type="molecule type" value="Genomic_DNA"/>
</dbReference>
<proteinExistence type="predicted"/>
<feature type="region of interest" description="Disordered" evidence="2">
    <location>
        <begin position="472"/>
        <end position="510"/>
    </location>
</feature>
<dbReference type="AlphaFoldDB" id="A0A1Y1UE96"/>
<dbReference type="InterPro" id="IPR050756">
    <property type="entry name" value="CSN3"/>
</dbReference>
<reference evidence="4 5" key="1">
    <citation type="submission" date="2017-03" db="EMBL/GenBank/DDBJ databases">
        <title>Widespread Adenine N6-methylation of Active Genes in Fungi.</title>
        <authorList>
            <consortium name="DOE Joint Genome Institute"/>
            <person name="Mondo S.J."/>
            <person name="Dannebaum R.O."/>
            <person name="Kuo R.C."/>
            <person name="Louie K.B."/>
            <person name="Bewick A.J."/>
            <person name="Labutti K."/>
            <person name="Haridas S."/>
            <person name="Kuo A."/>
            <person name="Salamov A."/>
            <person name="Ahrendt S.R."/>
            <person name="Lau R."/>
            <person name="Bowen B.P."/>
            <person name="Lipzen A."/>
            <person name="Sullivan W."/>
            <person name="Andreopoulos W.B."/>
            <person name="Clum A."/>
            <person name="Lindquist E."/>
            <person name="Daum C."/>
            <person name="Northen T.R."/>
            <person name="Ramamoorthy G."/>
            <person name="Schmitz R.J."/>
            <person name="Gryganskyi A."/>
            <person name="Culley D."/>
            <person name="Magnuson J."/>
            <person name="James T.Y."/>
            <person name="O'Malley M.A."/>
            <person name="Stajich J.E."/>
            <person name="Spatafora J.W."/>
            <person name="Visel A."/>
            <person name="Grigoriev I.V."/>
        </authorList>
    </citation>
    <scope>NUCLEOTIDE SEQUENCE [LARGE SCALE GENOMIC DNA]</scope>
    <source>
        <strain evidence="4 5">NRRL Y-17943</strain>
    </source>
</reference>
<name>A0A1Y1UE96_9TREE</name>
<dbReference type="GO" id="GO:0008180">
    <property type="term" value="C:COP9 signalosome"/>
    <property type="evidence" value="ECO:0007669"/>
    <property type="project" value="TreeGrafter"/>
</dbReference>
<dbReference type="Pfam" id="PF22788">
    <property type="entry name" value="COP9_hel_rpt"/>
    <property type="match status" value="1"/>
</dbReference>
<dbReference type="GeneID" id="33557937"/>
<comment type="caution">
    <text evidence="4">The sequence shown here is derived from an EMBL/GenBank/DDBJ whole genome shotgun (WGS) entry which is preliminary data.</text>
</comment>
<dbReference type="Proteomes" id="UP000193218">
    <property type="component" value="Unassembled WGS sequence"/>
</dbReference>
<evidence type="ECO:0000313" key="4">
    <source>
        <dbReference type="EMBL" id="ORX36380.1"/>
    </source>
</evidence>
<dbReference type="PANTHER" id="PTHR10758:SF1">
    <property type="entry name" value="COP9 SIGNALOSOME COMPLEX SUBUNIT 3"/>
    <property type="match status" value="1"/>
</dbReference>
<evidence type="ECO:0000256" key="2">
    <source>
        <dbReference type="SAM" id="MobiDB-lite"/>
    </source>
</evidence>
<evidence type="ECO:0000313" key="5">
    <source>
        <dbReference type="Proteomes" id="UP000193218"/>
    </source>
</evidence>
<feature type="domain" description="COP9 signalosome complex subunit 3 N-terminal helical repeats" evidence="3">
    <location>
        <begin position="111"/>
        <end position="308"/>
    </location>
</feature>
<sequence>MAAPAHPDLSKIFNNPLGASSSSSSSTNRAQAQNASAISLPKTSTDLLRLMKSTTTNQAVRDTLIPVLNRIADGEGQTGSTKSQKMKKGEMLLQLPNIQKDFDVSKLTDAEIKAMTAALVYVLSARFDNSSAPESDQLMMVWMMKFVKQLDPEQIRMTKSRLGVLAWSFQRLCKRSGKPELCTPIILGIQSFSYPPTVFTGVLPAILESCILVREFDFALPLINEVVRDFVTGAPTYLDVLTYFHHAGLVFAALGDYARATERFVMALCIPTSAASAIQLACAKRAMLCELIVTGKTLRYPKYISSAVTRIIDRNAETYTQLAKAFENHEWAAVQAAGKSPDFKQDANEGLLQAVLASAPKRKILKVRETFSRLRLDQLAIKVEDDSPNGQLTRDTLQAMIQTGEVAASITPSEPSPIITFHEHTIAGPEVTARQLAEAQAADAWLELDLSAGNKSLGLSDTYLGKQLDMHDMSGGGKKSRGAGIEDREAGLRKSGRVRGVGSNMADTGF</sequence>
<evidence type="ECO:0000259" key="3">
    <source>
        <dbReference type="Pfam" id="PF22788"/>
    </source>
</evidence>
<dbReference type="InterPro" id="IPR055089">
    <property type="entry name" value="COP9_N"/>
</dbReference>
<keyword evidence="1" id="KW-0963">Cytoplasm</keyword>
<feature type="compositionally biased region" description="Low complexity" evidence="2">
    <location>
        <begin position="19"/>
        <end position="37"/>
    </location>
</feature>
<dbReference type="STRING" id="4999.A0A1Y1UE96"/>
<feature type="region of interest" description="Disordered" evidence="2">
    <location>
        <begin position="1"/>
        <end position="38"/>
    </location>
</feature>
<gene>
    <name evidence="4" type="ORF">BD324DRAFT_628622</name>
</gene>
<dbReference type="InParanoid" id="A0A1Y1UE96"/>
<evidence type="ECO:0000256" key="1">
    <source>
        <dbReference type="ARBA" id="ARBA00022490"/>
    </source>
</evidence>